<accession>A0A1R1DZK7</accession>
<name>A0A1R1DZK7_9BACL</name>
<evidence type="ECO:0000259" key="2">
    <source>
        <dbReference type="Pfam" id="PF18818"/>
    </source>
</evidence>
<comment type="caution">
    <text evidence="3">The sequence shown here is derived from an EMBL/GenBank/DDBJ whole genome shotgun (WGS) entry which is preliminary data.</text>
</comment>
<evidence type="ECO:0000259" key="1">
    <source>
        <dbReference type="Pfam" id="PF08401"/>
    </source>
</evidence>
<evidence type="ECO:0000313" key="4">
    <source>
        <dbReference type="Proteomes" id="UP000187172"/>
    </source>
</evidence>
<proteinExistence type="predicted"/>
<feature type="domain" description="Polyvalent protein metallopeptidase" evidence="2">
    <location>
        <begin position="132"/>
        <end position="260"/>
    </location>
</feature>
<evidence type="ECO:0000313" key="3">
    <source>
        <dbReference type="EMBL" id="OMF45020.1"/>
    </source>
</evidence>
<reference evidence="3 4" key="1">
    <citation type="submission" date="2016-11" db="EMBL/GenBank/DDBJ databases">
        <title>Paenibacillus species isolates.</title>
        <authorList>
            <person name="Beno S.M."/>
        </authorList>
    </citation>
    <scope>NUCLEOTIDE SEQUENCE [LARGE SCALE GENOMIC DNA]</scope>
    <source>
        <strain evidence="3 4">FSL R5-0378</strain>
    </source>
</reference>
<organism evidence="3 4">
    <name type="scientific">Paenibacillus rhizosphaerae</name>
    <dbReference type="NCBI Taxonomy" id="297318"/>
    <lineage>
        <taxon>Bacteria</taxon>
        <taxon>Bacillati</taxon>
        <taxon>Bacillota</taxon>
        <taxon>Bacilli</taxon>
        <taxon>Bacillales</taxon>
        <taxon>Paenibacillaceae</taxon>
        <taxon>Paenibacillus</taxon>
    </lineage>
</organism>
<dbReference type="STRING" id="297318.BK138_34190"/>
<dbReference type="AlphaFoldDB" id="A0A1R1DZK7"/>
<dbReference type="Pfam" id="PF18818">
    <property type="entry name" value="MPTase-PolyVal"/>
    <property type="match status" value="1"/>
</dbReference>
<dbReference type="GO" id="GO:0003697">
    <property type="term" value="F:single-stranded DNA binding"/>
    <property type="evidence" value="ECO:0007669"/>
    <property type="project" value="InterPro"/>
</dbReference>
<dbReference type="InterPro" id="IPR013610">
    <property type="entry name" value="ArdC_N"/>
</dbReference>
<dbReference type="InterPro" id="IPR041459">
    <property type="entry name" value="MPTase-PolyVal"/>
</dbReference>
<gene>
    <name evidence="3" type="ORF">BK138_34190</name>
</gene>
<dbReference type="Proteomes" id="UP000187172">
    <property type="component" value="Unassembled WGS sequence"/>
</dbReference>
<dbReference type="RefSeq" id="WP_076176859.1">
    <property type="nucleotide sequence ID" value="NZ_MRTP01000024.1"/>
</dbReference>
<protein>
    <submittedName>
        <fullName evidence="3">Antirestriction protein</fullName>
    </submittedName>
</protein>
<dbReference type="Pfam" id="PF08401">
    <property type="entry name" value="ArdcN"/>
    <property type="match status" value="1"/>
</dbReference>
<dbReference type="EMBL" id="MRTP01000024">
    <property type="protein sequence ID" value="OMF45020.1"/>
    <property type="molecule type" value="Genomic_DNA"/>
</dbReference>
<dbReference type="InterPro" id="IPR017113">
    <property type="entry name" value="Antirestriction_ArdC"/>
</dbReference>
<sequence>MSQKIYEMVTDKIIQLLQAGVIPWRRPWRSGAAVNWQTQRPYRGINAFLLEAGEYATFKCITEAGGTVKKGAKGEIVVFWKWLEKENEETGELEKIPLLRYYRVFNIATQCEGLQSKRDGGAQQDHDPIEEAEQLIAGYADRPPIRFAPGRAFYRPADDIISVPPLVDYDQPEEYYCTVFHELVHSTGHAKRLNRSGITELAAFGDENYSKEELIAEIGAAMMCAVCGIDNTTMENSAAYINGWLRALKEDQRLIVQAAGKAQRAADYMQGITFESSEA</sequence>
<keyword evidence="4" id="KW-1185">Reference proteome</keyword>
<dbReference type="PIRSF" id="PIRSF037112">
    <property type="entry name" value="Antirestriction_ArdC"/>
    <property type="match status" value="1"/>
</dbReference>
<feature type="domain" description="N-terminal" evidence="1">
    <location>
        <begin position="3"/>
        <end position="105"/>
    </location>
</feature>